<accession>S4PUX9</accession>
<reference evidence="1" key="1">
    <citation type="journal article" date="2013" name="BMC Genomics">
        <title>Unscrambling butterfly oogenesis.</title>
        <authorList>
            <person name="Carter J.M."/>
            <person name="Baker S.C."/>
            <person name="Pink R."/>
            <person name="Carter D.R."/>
            <person name="Collins A."/>
            <person name="Tomlin J."/>
            <person name="Gibbs M."/>
            <person name="Breuker C.J."/>
        </authorList>
    </citation>
    <scope>NUCLEOTIDE SEQUENCE</scope>
    <source>
        <tissue evidence="1">Ovary</tissue>
    </source>
</reference>
<proteinExistence type="predicted"/>
<organism evidence="1">
    <name type="scientific">Pararge aegeria</name>
    <name type="common">speckled wood butterfly</name>
    <dbReference type="NCBI Taxonomy" id="116150"/>
    <lineage>
        <taxon>Eukaryota</taxon>
        <taxon>Metazoa</taxon>
        <taxon>Ecdysozoa</taxon>
        <taxon>Arthropoda</taxon>
        <taxon>Hexapoda</taxon>
        <taxon>Insecta</taxon>
        <taxon>Pterygota</taxon>
        <taxon>Neoptera</taxon>
        <taxon>Endopterygota</taxon>
        <taxon>Lepidoptera</taxon>
        <taxon>Glossata</taxon>
        <taxon>Ditrysia</taxon>
        <taxon>Papilionoidea</taxon>
        <taxon>Nymphalidae</taxon>
        <taxon>Satyrinae</taxon>
        <taxon>Satyrini</taxon>
        <taxon>Parargina</taxon>
        <taxon>Pararge</taxon>
    </lineage>
</organism>
<protein>
    <submittedName>
        <fullName evidence="1">Uncharacterized protein</fullName>
    </submittedName>
</protein>
<evidence type="ECO:0000313" key="1">
    <source>
        <dbReference type="EMBL" id="JAA83052.1"/>
    </source>
</evidence>
<sequence length="75" mass="8482">MCKILVCTASHTEVYFQLIFYKPHPSYICPLGTVYSQCSDNTSRTVLVTVKYVLNPYLSSVLLRTEDHLVTGIPL</sequence>
<name>S4PUX9_9NEOP</name>
<dbReference type="EMBL" id="GAIX01009508">
    <property type="protein sequence ID" value="JAA83052.1"/>
    <property type="molecule type" value="Transcribed_RNA"/>
</dbReference>
<dbReference type="AlphaFoldDB" id="S4PUX9"/>
<reference evidence="1" key="2">
    <citation type="submission" date="2013-05" db="EMBL/GenBank/DDBJ databases">
        <authorList>
            <person name="Carter J.-M."/>
            <person name="Baker S.C."/>
            <person name="Pink R."/>
            <person name="Carter D.R.F."/>
            <person name="Collins A."/>
            <person name="Tomlin J."/>
            <person name="Gibbs M."/>
            <person name="Breuker C.J."/>
        </authorList>
    </citation>
    <scope>NUCLEOTIDE SEQUENCE</scope>
    <source>
        <tissue evidence="1">Ovary</tissue>
    </source>
</reference>